<evidence type="ECO:0000256" key="3">
    <source>
        <dbReference type="ARBA" id="ARBA00022837"/>
    </source>
</evidence>
<dbReference type="Proteomes" id="UP000187209">
    <property type="component" value="Unassembled WGS sequence"/>
</dbReference>
<evidence type="ECO:0000256" key="2">
    <source>
        <dbReference type="ARBA" id="ARBA00022737"/>
    </source>
</evidence>
<dbReference type="PROSITE" id="PS00018">
    <property type="entry name" value="EF_HAND_1"/>
    <property type="match status" value="3"/>
</dbReference>
<feature type="domain" description="EF-hand" evidence="4">
    <location>
        <begin position="347"/>
        <end position="377"/>
    </location>
</feature>
<feature type="domain" description="EF-hand" evidence="4">
    <location>
        <begin position="247"/>
        <end position="282"/>
    </location>
</feature>
<keyword evidence="2" id="KW-0677">Repeat</keyword>
<dbReference type="PROSITE" id="PS50222">
    <property type="entry name" value="EF_HAND_2"/>
    <property type="match status" value="3"/>
</dbReference>
<dbReference type="Pfam" id="PF13499">
    <property type="entry name" value="EF-hand_7"/>
    <property type="match status" value="1"/>
</dbReference>
<dbReference type="SUPFAM" id="SSF47473">
    <property type="entry name" value="EF-hand"/>
    <property type="match status" value="2"/>
</dbReference>
<dbReference type="InterPro" id="IPR011992">
    <property type="entry name" value="EF-hand-dom_pair"/>
</dbReference>
<gene>
    <name evidence="5" type="ORF">SteCoe_489</name>
</gene>
<evidence type="ECO:0000259" key="4">
    <source>
        <dbReference type="PROSITE" id="PS50222"/>
    </source>
</evidence>
<proteinExistence type="predicted"/>
<dbReference type="EMBL" id="MPUH01000005">
    <property type="protein sequence ID" value="OMJ95937.1"/>
    <property type="molecule type" value="Genomic_DNA"/>
</dbReference>
<dbReference type="Gene3D" id="1.10.238.10">
    <property type="entry name" value="EF-hand"/>
    <property type="match status" value="2"/>
</dbReference>
<sequence length="388" mass="45483">MQEVTGFYILRSQLKLVSKETPLAGNEDTLVKYFSGTSTTKINFMEVISSLITYSIANWKIKVKLAYLVFDFDESKTITKDEMIIMIISFIRGISQSTNSTLYESLDLEPLGRQCFELANSDPESRINLDQLTNWVGECEDIIKLFEKYELKIEPSTKPRILIRRKISHGLKKDIDIKRESISIPFTGRSKLKHIKSFSLPRVLEKNDWKTRDKDLQFLHNIFYKHANDRGYSLVGEIYQELIENIHFKKESEFFFHEFDFNANALISFSQLIEFFDKCKSKQGYFIKKGQEVFYPANEPLVKKGFFSVKMQTLRSMFVNFDKNKDGFLTYDELKNGLKKHFTKVTIKEIFQNYDIDGNRLIDFKEFINVFSPLGKCFQCTRRKCSVS</sequence>
<keyword evidence="3" id="KW-0106">Calcium</keyword>
<evidence type="ECO:0000313" key="6">
    <source>
        <dbReference type="Proteomes" id="UP000187209"/>
    </source>
</evidence>
<name>A0A1R2D3U7_9CILI</name>
<feature type="domain" description="EF-hand" evidence="4">
    <location>
        <begin position="309"/>
        <end position="344"/>
    </location>
</feature>
<protein>
    <recommendedName>
        <fullName evidence="4">EF-hand domain-containing protein</fullName>
    </recommendedName>
</protein>
<keyword evidence="1" id="KW-0479">Metal-binding</keyword>
<dbReference type="InterPro" id="IPR018247">
    <property type="entry name" value="EF_Hand_1_Ca_BS"/>
</dbReference>
<keyword evidence="6" id="KW-1185">Reference proteome</keyword>
<dbReference type="InterPro" id="IPR002048">
    <property type="entry name" value="EF_hand_dom"/>
</dbReference>
<dbReference type="PANTHER" id="PTHR45942">
    <property type="entry name" value="PROTEIN PHOSPATASE 3 REGULATORY SUBUNIT B ALPHA ISOFORM TYPE 1"/>
    <property type="match status" value="1"/>
</dbReference>
<dbReference type="CDD" id="cd00051">
    <property type="entry name" value="EFh"/>
    <property type="match status" value="1"/>
</dbReference>
<dbReference type="AlphaFoldDB" id="A0A1R2D3U7"/>
<dbReference type="OrthoDB" id="26525at2759"/>
<accession>A0A1R2D3U7</accession>
<comment type="caution">
    <text evidence="5">The sequence shown here is derived from an EMBL/GenBank/DDBJ whole genome shotgun (WGS) entry which is preliminary data.</text>
</comment>
<evidence type="ECO:0000256" key="1">
    <source>
        <dbReference type="ARBA" id="ARBA00022723"/>
    </source>
</evidence>
<dbReference type="GO" id="GO:0005509">
    <property type="term" value="F:calcium ion binding"/>
    <property type="evidence" value="ECO:0007669"/>
    <property type="project" value="InterPro"/>
</dbReference>
<evidence type="ECO:0000313" key="5">
    <source>
        <dbReference type="EMBL" id="OMJ95937.1"/>
    </source>
</evidence>
<reference evidence="5 6" key="1">
    <citation type="submission" date="2016-11" db="EMBL/GenBank/DDBJ databases">
        <title>The macronuclear genome of Stentor coeruleus: a giant cell with tiny introns.</title>
        <authorList>
            <person name="Slabodnick M."/>
            <person name="Ruby J.G."/>
            <person name="Reiff S.B."/>
            <person name="Swart E.C."/>
            <person name="Gosai S."/>
            <person name="Prabakaran S."/>
            <person name="Witkowska E."/>
            <person name="Larue G.E."/>
            <person name="Fisher S."/>
            <person name="Freeman R.M."/>
            <person name="Gunawardena J."/>
            <person name="Chu W."/>
            <person name="Stover N.A."/>
            <person name="Gregory B.D."/>
            <person name="Nowacki M."/>
            <person name="Derisi J."/>
            <person name="Roy S.W."/>
            <person name="Marshall W.F."/>
            <person name="Sood P."/>
        </authorList>
    </citation>
    <scope>NUCLEOTIDE SEQUENCE [LARGE SCALE GENOMIC DNA]</scope>
    <source>
        <strain evidence="5">WM001</strain>
    </source>
</reference>
<dbReference type="SMART" id="SM00054">
    <property type="entry name" value="EFh"/>
    <property type="match status" value="4"/>
</dbReference>
<organism evidence="5 6">
    <name type="scientific">Stentor coeruleus</name>
    <dbReference type="NCBI Taxonomy" id="5963"/>
    <lineage>
        <taxon>Eukaryota</taxon>
        <taxon>Sar</taxon>
        <taxon>Alveolata</taxon>
        <taxon>Ciliophora</taxon>
        <taxon>Postciliodesmatophora</taxon>
        <taxon>Heterotrichea</taxon>
        <taxon>Heterotrichida</taxon>
        <taxon>Stentoridae</taxon>
        <taxon>Stentor</taxon>
    </lineage>
</organism>